<dbReference type="GO" id="GO:0033389">
    <property type="term" value="P:putrescine biosynthetic process from arginine, via agmatine"/>
    <property type="evidence" value="ECO:0007669"/>
    <property type="project" value="TreeGrafter"/>
</dbReference>
<dbReference type="PROSITE" id="PS51409">
    <property type="entry name" value="ARGINASE_2"/>
    <property type="match status" value="1"/>
</dbReference>
<feature type="binding site" evidence="4">
    <location>
        <position position="105"/>
    </location>
    <ligand>
        <name>Mn(2+)</name>
        <dbReference type="ChEBI" id="CHEBI:29035"/>
        <label>1</label>
    </ligand>
</feature>
<dbReference type="GO" id="GO:0008783">
    <property type="term" value="F:agmatinase activity"/>
    <property type="evidence" value="ECO:0007669"/>
    <property type="project" value="TreeGrafter"/>
</dbReference>
<keyword evidence="3 5" id="KW-0378">Hydrolase</keyword>
<evidence type="ECO:0000256" key="1">
    <source>
        <dbReference type="ARBA" id="ARBA00009227"/>
    </source>
</evidence>
<feature type="binding site" evidence="4">
    <location>
        <position position="109"/>
    </location>
    <ligand>
        <name>Mn(2+)</name>
        <dbReference type="ChEBI" id="CHEBI:29035"/>
        <label>1</label>
    </ligand>
</feature>
<dbReference type="NCBIfam" id="TIGR01230">
    <property type="entry name" value="agmatinase"/>
    <property type="match status" value="1"/>
</dbReference>
<dbReference type="InterPro" id="IPR006035">
    <property type="entry name" value="Ureohydrolase"/>
</dbReference>
<comment type="caution">
    <text evidence="6">The sequence shown here is derived from an EMBL/GenBank/DDBJ whole genome shotgun (WGS) entry which is preliminary data.</text>
</comment>
<dbReference type="InterPro" id="IPR020855">
    <property type="entry name" value="Ureohydrolase_Mn_BS"/>
</dbReference>
<comment type="cofactor">
    <cofactor evidence="4">
        <name>Mn(2+)</name>
        <dbReference type="ChEBI" id="CHEBI:29035"/>
    </cofactor>
    <text evidence="4">Binds 2 manganese ions per subunit.</text>
</comment>
<feature type="binding site" evidence="4">
    <location>
        <position position="82"/>
    </location>
    <ligand>
        <name>Mn(2+)</name>
        <dbReference type="ChEBI" id="CHEBI:29035"/>
        <label>1</label>
    </ligand>
</feature>
<sequence>MFVLLPCPHEATVSYGKGTKRGPAAILKAMQYVENFDEELGREMAPTGKLKVLKPVGVSGLESRVAGLLKEDHTLVILGGEHSITPIAVKAFAKKYRNLSVLQLDAHADLRDSYRGTKKSHACAIRRVLEICPAVQVGIRSLSVEEWEWAQKTGQIEKMHFAPKLELVEKIERQLHKNVYITIDVDVFDPSIIPATGTPEPGGLFWYEVLDILKGVCRTKNVIGFDVVELAPRRGDHASDFTIAKLVCKLLGYLSV</sequence>
<feature type="binding site" evidence="4">
    <location>
        <position position="107"/>
    </location>
    <ligand>
        <name>Mn(2+)</name>
        <dbReference type="ChEBI" id="CHEBI:29035"/>
        <label>1</label>
    </ligand>
</feature>
<reference evidence="6 7" key="1">
    <citation type="journal article" date="2016" name="Nat. Commun.">
        <title>Thousands of microbial genomes shed light on interconnected biogeochemical processes in an aquifer system.</title>
        <authorList>
            <person name="Anantharaman K."/>
            <person name="Brown C.T."/>
            <person name="Hug L.A."/>
            <person name="Sharon I."/>
            <person name="Castelle C.J."/>
            <person name="Probst A.J."/>
            <person name="Thomas B.C."/>
            <person name="Singh A."/>
            <person name="Wilkins M.J."/>
            <person name="Karaoz U."/>
            <person name="Brodie E.L."/>
            <person name="Williams K.H."/>
            <person name="Hubbard S.S."/>
            <person name="Banfield J.F."/>
        </authorList>
    </citation>
    <scope>NUCLEOTIDE SEQUENCE [LARGE SCALE GENOMIC DNA]</scope>
</reference>
<gene>
    <name evidence="6" type="ORF">A2625_00090</name>
</gene>
<evidence type="ECO:0000256" key="4">
    <source>
        <dbReference type="PIRSR" id="PIRSR036979-1"/>
    </source>
</evidence>
<dbReference type="GO" id="GO:0046872">
    <property type="term" value="F:metal ion binding"/>
    <property type="evidence" value="ECO:0007669"/>
    <property type="project" value="UniProtKB-KW"/>
</dbReference>
<dbReference type="Proteomes" id="UP000178724">
    <property type="component" value="Unassembled WGS sequence"/>
</dbReference>
<organism evidence="6 7">
    <name type="scientific">candidate division WOR-1 bacterium RIFCSPHIGHO2_01_FULL_53_15</name>
    <dbReference type="NCBI Taxonomy" id="1802564"/>
    <lineage>
        <taxon>Bacteria</taxon>
        <taxon>Bacillati</taxon>
        <taxon>Saganbacteria</taxon>
    </lineage>
</organism>
<evidence type="ECO:0000313" key="7">
    <source>
        <dbReference type="Proteomes" id="UP000178724"/>
    </source>
</evidence>
<comment type="similarity">
    <text evidence="1">Belongs to the arginase family. Agmatinase subfamily.</text>
</comment>
<proteinExistence type="inferred from homology"/>
<dbReference type="InterPro" id="IPR005925">
    <property type="entry name" value="Agmatinase-rel"/>
</dbReference>
<dbReference type="AlphaFoldDB" id="A0A1F4Q0M9"/>
<dbReference type="InterPro" id="IPR023696">
    <property type="entry name" value="Ureohydrolase_dom_sf"/>
</dbReference>
<keyword evidence="2 4" id="KW-0479">Metal-binding</keyword>
<feature type="binding site" evidence="4">
    <location>
        <position position="186"/>
    </location>
    <ligand>
        <name>Mn(2+)</name>
        <dbReference type="ChEBI" id="CHEBI:29035"/>
        <label>1</label>
    </ligand>
</feature>
<name>A0A1F4Q0M9_UNCSA</name>
<dbReference type="CDD" id="cd11593">
    <property type="entry name" value="Agmatinase-like_2"/>
    <property type="match status" value="1"/>
</dbReference>
<evidence type="ECO:0000313" key="6">
    <source>
        <dbReference type="EMBL" id="OGB89583.1"/>
    </source>
</evidence>
<feature type="binding site" evidence="4">
    <location>
        <position position="184"/>
    </location>
    <ligand>
        <name>Mn(2+)</name>
        <dbReference type="ChEBI" id="CHEBI:29035"/>
        <label>1</label>
    </ligand>
</feature>
<evidence type="ECO:0000256" key="2">
    <source>
        <dbReference type="ARBA" id="ARBA00022723"/>
    </source>
</evidence>
<dbReference type="PIRSF" id="PIRSF036979">
    <property type="entry name" value="Arginase"/>
    <property type="match status" value="1"/>
</dbReference>
<accession>A0A1F4Q0M9</accession>
<dbReference type="Pfam" id="PF00491">
    <property type="entry name" value="Arginase"/>
    <property type="match status" value="1"/>
</dbReference>
<dbReference type="Gene3D" id="3.40.800.10">
    <property type="entry name" value="Ureohydrolase domain"/>
    <property type="match status" value="1"/>
</dbReference>
<evidence type="ECO:0000256" key="3">
    <source>
        <dbReference type="ARBA" id="ARBA00022801"/>
    </source>
</evidence>
<protein>
    <submittedName>
        <fullName evidence="6">Agmatinase</fullName>
    </submittedName>
</protein>
<dbReference type="PANTHER" id="PTHR11358:SF26">
    <property type="entry name" value="GUANIDINO ACID HYDROLASE, MITOCHONDRIAL"/>
    <property type="match status" value="1"/>
</dbReference>
<evidence type="ECO:0000256" key="5">
    <source>
        <dbReference type="RuleBase" id="RU003684"/>
    </source>
</evidence>
<dbReference type="SUPFAM" id="SSF52768">
    <property type="entry name" value="Arginase/deacetylase"/>
    <property type="match status" value="1"/>
</dbReference>
<keyword evidence="4" id="KW-0464">Manganese</keyword>
<dbReference type="PROSITE" id="PS01053">
    <property type="entry name" value="ARGINASE_1"/>
    <property type="match status" value="1"/>
</dbReference>
<dbReference type="EMBL" id="METM01000022">
    <property type="protein sequence ID" value="OGB89583.1"/>
    <property type="molecule type" value="Genomic_DNA"/>
</dbReference>
<dbReference type="PANTHER" id="PTHR11358">
    <property type="entry name" value="ARGINASE/AGMATINASE"/>
    <property type="match status" value="1"/>
</dbReference>